<dbReference type="EMBL" id="BARV01009730">
    <property type="protein sequence ID" value="GAI03583.1"/>
    <property type="molecule type" value="Genomic_DNA"/>
</dbReference>
<protein>
    <submittedName>
        <fullName evidence="1">Uncharacterized protein</fullName>
    </submittedName>
</protein>
<feature type="non-terminal residue" evidence="1">
    <location>
        <position position="32"/>
    </location>
</feature>
<comment type="caution">
    <text evidence="1">The sequence shown here is derived from an EMBL/GenBank/DDBJ whole genome shotgun (WGS) entry which is preliminary data.</text>
</comment>
<reference evidence="1" key="1">
    <citation type="journal article" date="2014" name="Front. Microbiol.">
        <title>High frequency of phylogenetically diverse reductive dehalogenase-homologous genes in deep subseafloor sedimentary metagenomes.</title>
        <authorList>
            <person name="Kawai M."/>
            <person name="Futagami T."/>
            <person name="Toyoda A."/>
            <person name="Takaki Y."/>
            <person name="Nishi S."/>
            <person name="Hori S."/>
            <person name="Arai W."/>
            <person name="Tsubouchi T."/>
            <person name="Morono Y."/>
            <person name="Uchiyama I."/>
            <person name="Ito T."/>
            <person name="Fujiyama A."/>
            <person name="Inagaki F."/>
            <person name="Takami H."/>
        </authorList>
    </citation>
    <scope>NUCLEOTIDE SEQUENCE</scope>
    <source>
        <strain evidence="1">Expedition CK06-06</strain>
    </source>
</reference>
<sequence>MIITNWFMDLTLDTPMNPIRVNMDDVKTTPYM</sequence>
<gene>
    <name evidence="1" type="ORF">S06H3_19085</name>
</gene>
<organism evidence="1">
    <name type="scientific">marine sediment metagenome</name>
    <dbReference type="NCBI Taxonomy" id="412755"/>
    <lineage>
        <taxon>unclassified sequences</taxon>
        <taxon>metagenomes</taxon>
        <taxon>ecological metagenomes</taxon>
    </lineage>
</organism>
<name>X1KAF3_9ZZZZ</name>
<dbReference type="AlphaFoldDB" id="X1KAF3"/>
<proteinExistence type="predicted"/>
<accession>X1KAF3</accession>
<evidence type="ECO:0000313" key="1">
    <source>
        <dbReference type="EMBL" id="GAI03583.1"/>
    </source>
</evidence>